<gene>
    <name evidence="3" type="ORF">C7999DRAFT_27911</name>
</gene>
<keyword evidence="1" id="KW-0863">Zinc-finger</keyword>
<reference evidence="3" key="2">
    <citation type="submission" date="2023-05" db="EMBL/GenBank/DDBJ databases">
        <authorList>
            <consortium name="Lawrence Berkeley National Laboratory"/>
            <person name="Steindorff A."/>
            <person name="Hensen N."/>
            <person name="Bonometti L."/>
            <person name="Westerberg I."/>
            <person name="Brannstrom I.O."/>
            <person name="Guillou S."/>
            <person name="Cros-Aarteil S."/>
            <person name="Calhoun S."/>
            <person name="Haridas S."/>
            <person name="Kuo A."/>
            <person name="Mondo S."/>
            <person name="Pangilinan J."/>
            <person name="Riley R."/>
            <person name="Labutti K."/>
            <person name="Andreopoulos B."/>
            <person name="Lipzen A."/>
            <person name="Chen C."/>
            <person name="Yanf M."/>
            <person name="Daum C."/>
            <person name="Ng V."/>
            <person name="Clum A."/>
            <person name="Ohm R."/>
            <person name="Martin F."/>
            <person name="Silar P."/>
            <person name="Natvig D."/>
            <person name="Lalanne C."/>
            <person name="Gautier V."/>
            <person name="Ament-Velasquez S.L."/>
            <person name="Kruys A."/>
            <person name="Hutchinson M.I."/>
            <person name="Powell A.J."/>
            <person name="Barry K."/>
            <person name="Miller A.N."/>
            <person name="Grigoriev I.V."/>
            <person name="Debuchy R."/>
            <person name="Gladieux P."/>
            <person name="Thoren M.H."/>
            <person name="Johannesson H."/>
        </authorList>
    </citation>
    <scope>NUCLEOTIDE SEQUENCE</scope>
    <source>
        <strain evidence="3">CBS 359.72</strain>
    </source>
</reference>
<dbReference type="Pfam" id="PF13639">
    <property type="entry name" value="zf-RING_2"/>
    <property type="match status" value="1"/>
</dbReference>
<keyword evidence="1" id="KW-0862">Zinc</keyword>
<dbReference type="SMART" id="SM00184">
    <property type="entry name" value="RING"/>
    <property type="match status" value="1"/>
</dbReference>
<accession>A0AAN7HU85</accession>
<dbReference type="SUPFAM" id="SSF57850">
    <property type="entry name" value="RING/U-box"/>
    <property type="match status" value="1"/>
</dbReference>
<comment type="caution">
    <text evidence="3">The sequence shown here is derived from an EMBL/GenBank/DDBJ whole genome shotgun (WGS) entry which is preliminary data.</text>
</comment>
<organism evidence="3 4">
    <name type="scientific">Corynascus novoguineensis</name>
    <dbReference type="NCBI Taxonomy" id="1126955"/>
    <lineage>
        <taxon>Eukaryota</taxon>
        <taxon>Fungi</taxon>
        <taxon>Dikarya</taxon>
        <taxon>Ascomycota</taxon>
        <taxon>Pezizomycotina</taxon>
        <taxon>Sordariomycetes</taxon>
        <taxon>Sordariomycetidae</taxon>
        <taxon>Sordariales</taxon>
        <taxon>Chaetomiaceae</taxon>
        <taxon>Corynascus</taxon>
    </lineage>
</organism>
<dbReference type="EMBL" id="MU857605">
    <property type="protein sequence ID" value="KAK4251495.1"/>
    <property type="molecule type" value="Genomic_DNA"/>
</dbReference>
<dbReference type="InterPro" id="IPR001841">
    <property type="entry name" value="Znf_RING"/>
</dbReference>
<keyword evidence="1" id="KW-0479">Metal-binding</keyword>
<evidence type="ECO:0000256" key="1">
    <source>
        <dbReference type="PROSITE-ProRule" id="PRU00175"/>
    </source>
</evidence>
<sequence>MADTSQSEVPEDVLAQECPSRAKVSGEGVGCFVPDPAYTFLFADPLPDLFCVICQDTKLVLHDHLSPESLEESVEDETPNPCLLVCGHVFCARCCIAWLRSESYSGRCPVCRFELRFKRCGHTINPIKLYPETVLFIAELKTGGSGVPDACTICTSIERLEAATLLCKPLARTYYKLKREFDEDGSDESRALMLKAKKVLDGVKEAMQPALRRC</sequence>
<dbReference type="InterPro" id="IPR013083">
    <property type="entry name" value="Znf_RING/FYVE/PHD"/>
</dbReference>
<protein>
    <recommendedName>
        <fullName evidence="2">RING-type domain-containing protein</fullName>
    </recommendedName>
</protein>
<dbReference type="PROSITE" id="PS50089">
    <property type="entry name" value="ZF_RING_2"/>
    <property type="match status" value="1"/>
</dbReference>
<feature type="domain" description="RING-type" evidence="2">
    <location>
        <begin position="51"/>
        <end position="112"/>
    </location>
</feature>
<name>A0AAN7HU85_9PEZI</name>
<proteinExistence type="predicted"/>
<dbReference type="GO" id="GO:0008270">
    <property type="term" value="F:zinc ion binding"/>
    <property type="evidence" value="ECO:0007669"/>
    <property type="project" value="UniProtKB-KW"/>
</dbReference>
<reference evidence="3" key="1">
    <citation type="journal article" date="2023" name="Mol. Phylogenet. Evol.">
        <title>Genome-scale phylogeny and comparative genomics of the fungal order Sordariales.</title>
        <authorList>
            <person name="Hensen N."/>
            <person name="Bonometti L."/>
            <person name="Westerberg I."/>
            <person name="Brannstrom I.O."/>
            <person name="Guillou S."/>
            <person name="Cros-Aarteil S."/>
            <person name="Calhoun S."/>
            <person name="Haridas S."/>
            <person name="Kuo A."/>
            <person name="Mondo S."/>
            <person name="Pangilinan J."/>
            <person name="Riley R."/>
            <person name="LaButti K."/>
            <person name="Andreopoulos B."/>
            <person name="Lipzen A."/>
            <person name="Chen C."/>
            <person name="Yan M."/>
            <person name="Daum C."/>
            <person name="Ng V."/>
            <person name="Clum A."/>
            <person name="Steindorff A."/>
            <person name="Ohm R.A."/>
            <person name="Martin F."/>
            <person name="Silar P."/>
            <person name="Natvig D.O."/>
            <person name="Lalanne C."/>
            <person name="Gautier V."/>
            <person name="Ament-Velasquez S.L."/>
            <person name="Kruys A."/>
            <person name="Hutchinson M.I."/>
            <person name="Powell A.J."/>
            <person name="Barry K."/>
            <person name="Miller A.N."/>
            <person name="Grigoriev I.V."/>
            <person name="Debuchy R."/>
            <person name="Gladieux P."/>
            <person name="Hiltunen Thoren M."/>
            <person name="Johannesson H."/>
        </authorList>
    </citation>
    <scope>NUCLEOTIDE SEQUENCE</scope>
    <source>
        <strain evidence="3">CBS 359.72</strain>
    </source>
</reference>
<keyword evidence="4" id="KW-1185">Reference proteome</keyword>
<dbReference type="Gene3D" id="3.30.40.10">
    <property type="entry name" value="Zinc/RING finger domain, C3HC4 (zinc finger)"/>
    <property type="match status" value="1"/>
</dbReference>
<evidence type="ECO:0000259" key="2">
    <source>
        <dbReference type="PROSITE" id="PS50089"/>
    </source>
</evidence>
<dbReference type="AlphaFoldDB" id="A0AAN7HU85"/>
<evidence type="ECO:0000313" key="3">
    <source>
        <dbReference type="EMBL" id="KAK4251495.1"/>
    </source>
</evidence>
<evidence type="ECO:0000313" key="4">
    <source>
        <dbReference type="Proteomes" id="UP001303647"/>
    </source>
</evidence>
<dbReference type="Proteomes" id="UP001303647">
    <property type="component" value="Unassembled WGS sequence"/>
</dbReference>